<dbReference type="InterPro" id="IPR013216">
    <property type="entry name" value="Methyltransf_11"/>
</dbReference>
<evidence type="ECO:0000259" key="1">
    <source>
        <dbReference type="Pfam" id="PF08241"/>
    </source>
</evidence>
<gene>
    <name evidence="2" type="ORF">ADICYQ_2644</name>
</gene>
<dbReference type="GO" id="GO:0008757">
    <property type="term" value="F:S-adenosylmethionine-dependent methyltransferase activity"/>
    <property type="evidence" value="ECO:0007669"/>
    <property type="project" value="InterPro"/>
</dbReference>
<evidence type="ECO:0000313" key="3">
    <source>
        <dbReference type="Proteomes" id="UP000014974"/>
    </source>
</evidence>
<dbReference type="Proteomes" id="UP000014974">
    <property type="component" value="Unassembled WGS sequence"/>
</dbReference>
<dbReference type="PATRIC" id="fig|641524.5.peg.2623"/>
<dbReference type="EMBL" id="ATNM01000105">
    <property type="protein sequence ID" value="EPR68352.1"/>
    <property type="molecule type" value="Genomic_DNA"/>
</dbReference>
<keyword evidence="2" id="KW-0808">Transferase</keyword>
<dbReference type="GO" id="GO:0032259">
    <property type="term" value="P:methylation"/>
    <property type="evidence" value="ECO:0007669"/>
    <property type="project" value="UniProtKB-KW"/>
</dbReference>
<dbReference type="eggNOG" id="COG2226">
    <property type="taxonomic scope" value="Bacteria"/>
</dbReference>
<keyword evidence="2" id="KW-0489">Methyltransferase</keyword>
<accession>S7VFM9</accession>
<dbReference type="Pfam" id="PF08241">
    <property type="entry name" value="Methyltransf_11"/>
    <property type="match status" value="1"/>
</dbReference>
<protein>
    <submittedName>
        <fullName evidence="2">SAM-dependent methyltransferase</fullName>
    </submittedName>
</protein>
<proteinExistence type="predicted"/>
<dbReference type="AlphaFoldDB" id="S7VFM9"/>
<organism evidence="2 3">
    <name type="scientific">Cyclobacterium qasimii M12-11B</name>
    <dbReference type="NCBI Taxonomy" id="641524"/>
    <lineage>
        <taxon>Bacteria</taxon>
        <taxon>Pseudomonadati</taxon>
        <taxon>Bacteroidota</taxon>
        <taxon>Cytophagia</taxon>
        <taxon>Cytophagales</taxon>
        <taxon>Cyclobacteriaceae</taxon>
        <taxon>Cyclobacterium</taxon>
    </lineage>
</organism>
<evidence type="ECO:0000313" key="2">
    <source>
        <dbReference type="EMBL" id="EPR68352.1"/>
    </source>
</evidence>
<feature type="domain" description="Methyltransferase type 11" evidence="1">
    <location>
        <begin position="3"/>
        <end position="72"/>
    </location>
</feature>
<sequence length="90" mass="10748">MVEPVDKHIKIALKRANKTSNKFHVHRGESRKLEFPNNFADLIILHGPLYHLQKKEDRELTVREAKRVLKTTVLFWVSRSTIRRQLWLGY</sequence>
<name>S7VFM9_9BACT</name>
<dbReference type="InterPro" id="IPR029063">
    <property type="entry name" value="SAM-dependent_MTases_sf"/>
</dbReference>
<dbReference type="Gene3D" id="3.40.50.150">
    <property type="entry name" value="Vaccinia Virus protein VP39"/>
    <property type="match status" value="1"/>
</dbReference>
<reference evidence="2 3" key="1">
    <citation type="journal article" date="2013" name="Genome Announc.">
        <title>Draft Genome Sequence of Cyclobacterium qasimii Strain M12-11BT, Isolated from Arctic Marine Sediment.</title>
        <authorList>
            <person name="Shivaji S."/>
            <person name="Ara S."/>
            <person name="Singh A."/>
            <person name="Kumar Pinnaka A."/>
        </authorList>
    </citation>
    <scope>NUCLEOTIDE SEQUENCE [LARGE SCALE GENOMIC DNA]</scope>
    <source>
        <strain evidence="2 3">M12-11B</strain>
    </source>
</reference>
<dbReference type="STRING" id="641524.ADICYQ_2644"/>
<comment type="caution">
    <text evidence="2">The sequence shown here is derived from an EMBL/GenBank/DDBJ whole genome shotgun (WGS) entry which is preliminary data.</text>
</comment>
<dbReference type="SUPFAM" id="SSF53335">
    <property type="entry name" value="S-adenosyl-L-methionine-dependent methyltransferases"/>
    <property type="match status" value="1"/>
</dbReference>